<evidence type="ECO:0000313" key="3">
    <source>
        <dbReference type="Proteomes" id="UP000310066"/>
    </source>
</evidence>
<evidence type="ECO:0000313" key="2">
    <source>
        <dbReference type="EMBL" id="TKA43608.1"/>
    </source>
</evidence>
<evidence type="ECO:0000256" key="1">
    <source>
        <dbReference type="SAM" id="MobiDB-lite"/>
    </source>
</evidence>
<feature type="compositionally biased region" description="Basic and acidic residues" evidence="1">
    <location>
        <begin position="82"/>
        <end position="102"/>
    </location>
</feature>
<dbReference type="Proteomes" id="UP000310066">
    <property type="component" value="Unassembled WGS sequence"/>
</dbReference>
<organism evidence="2 3">
    <name type="scientific">Friedmanniomyces endolithicus</name>
    <dbReference type="NCBI Taxonomy" id="329885"/>
    <lineage>
        <taxon>Eukaryota</taxon>
        <taxon>Fungi</taxon>
        <taxon>Dikarya</taxon>
        <taxon>Ascomycota</taxon>
        <taxon>Pezizomycotina</taxon>
        <taxon>Dothideomycetes</taxon>
        <taxon>Dothideomycetidae</taxon>
        <taxon>Mycosphaerellales</taxon>
        <taxon>Teratosphaeriaceae</taxon>
        <taxon>Friedmanniomyces</taxon>
    </lineage>
</organism>
<feature type="compositionally biased region" description="Polar residues" evidence="1">
    <location>
        <begin position="111"/>
        <end position="131"/>
    </location>
</feature>
<gene>
    <name evidence="2" type="ORF">B0A54_05390</name>
</gene>
<sequence>MILSTYRNPPYRTPTSKGKPLSPPPLGPSPKRKRRTESQSAGAGLGAVPTLQIDTAGDVADSVPTIQVESPHTRIVVERLRDLDISQERQFEAGRELSESPRKRLKRNRQLGASNLDANTIVYSSPESRSQPLPDHENDGPLEISETPDWRHVRLPSSPPTPVLDKQPPAQSPDAARAVKPNPIKSTRFLSPPPRSAPHLNPSPSPSPSPPVPTQHSSELTSQAIDTTTPTDDDDDDGEGLNGIGFRPTPAIAYARSQRRKQQVSAWKVREAGEARQRRVQRRRGGSGAGFGAGEEGKGGSGVGRRCVRFDGVG</sequence>
<proteinExistence type="predicted"/>
<feature type="region of interest" description="Disordered" evidence="1">
    <location>
        <begin position="82"/>
        <end position="314"/>
    </location>
</feature>
<feature type="compositionally biased region" description="Gly residues" evidence="1">
    <location>
        <begin position="286"/>
        <end position="303"/>
    </location>
</feature>
<protein>
    <submittedName>
        <fullName evidence="2">Uncharacterized protein</fullName>
    </submittedName>
</protein>
<dbReference type="OrthoDB" id="5391950at2759"/>
<feature type="compositionally biased region" description="Basic and acidic residues" evidence="1">
    <location>
        <begin position="268"/>
        <end position="277"/>
    </location>
</feature>
<dbReference type="EMBL" id="NAJP01000018">
    <property type="protein sequence ID" value="TKA43608.1"/>
    <property type="molecule type" value="Genomic_DNA"/>
</dbReference>
<reference evidence="2 3" key="1">
    <citation type="submission" date="2017-03" db="EMBL/GenBank/DDBJ databases">
        <title>Genomes of endolithic fungi from Antarctica.</title>
        <authorList>
            <person name="Coleine C."/>
            <person name="Masonjones S."/>
            <person name="Stajich J.E."/>
        </authorList>
    </citation>
    <scope>NUCLEOTIDE SEQUENCE [LARGE SCALE GENOMIC DNA]</scope>
    <source>
        <strain evidence="2 3">CCFEE 5311</strain>
    </source>
</reference>
<accession>A0A4U0V4J5</accession>
<feature type="compositionally biased region" description="Pro residues" evidence="1">
    <location>
        <begin position="191"/>
        <end position="213"/>
    </location>
</feature>
<name>A0A4U0V4J5_9PEZI</name>
<dbReference type="AlphaFoldDB" id="A0A4U0V4J5"/>
<comment type="caution">
    <text evidence="2">The sequence shown here is derived from an EMBL/GenBank/DDBJ whole genome shotgun (WGS) entry which is preliminary data.</text>
</comment>
<feature type="region of interest" description="Disordered" evidence="1">
    <location>
        <begin position="1"/>
        <end position="50"/>
    </location>
</feature>